<gene>
    <name evidence="2" type="ORF">LCGC14_0430800</name>
</gene>
<evidence type="ECO:0000256" key="1">
    <source>
        <dbReference type="SAM" id="MobiDB-lite"/>
    </source>
</evidence>
<comment type="caution">
    <text evidence="2">The sequence shown here is derived from an EMBL/GenBank/DDBJ whole genome shotgun (WGS) entry which is preliminary data.</text>
</comment>
<accession>A0A0F9SMZ0</accession>
<name>A0A0F9SMZ0_9ZZZZ</name>
<dbReference type="SUPFAM" id="SSF50939">
    <property type="entry name" value="Sialidases"/>
    <property type="match status" value="1"/>
</dbReference>
<dbReference type="EMBL" id="LAZR01000403">
    <property type="protein sequence ID" value="KKN70385.1"/>
    <property type="molecule type" value="Genomic_DNA"/>
</dbReference>
<reference evidence="2" key="1">
    <citation type="journal article" date="2015" name="Nature">
        <title>Complex archaea that bridge the gap between prokaryotes and eukaryotes.</title>
        <authorList>
            <person name="Spang A."/>
            <person name="Saw J.H."/>
            <person name="Jorgensen S.L."/>
            <person name="Zaremba-Niedzwiedzka K."/>
            <person name="Martijn J."/>
            <person name="Lind A.E."/>
            <person name="van Eijk R."/>
            <person name="Schleper C."/>
            <person name="Guy L."/>
            <person name="Ettema T.J."/>
        </authorList>
    </citation>
    <scope>NUCLEOTIDE SEQUENCE</scope>
</reference>
<dbReference type="AlphaFoldDB" id="A0A0F9SMZ0"/>
<feature type="region of interest" description="Disordered" evidence="1">
    <location>
        <begin position="437"/>
        <end position="496"/>
    </location>
</feature>
<evidence type="ECO:0008006" key="3">
    <source>
        <dbReference type="Google" id="ProtNLM"/>
    </source>
</evidence>
<dbReference type="InterPro" id="IPR036278">
    <property type="entry name" value="Sialidase_sf"/>
</dbReference>
<protein>
    <recommendedName>
        <fullName evidence="3">Sialidase domain-containing protein</fullName>
    </recommendedName>
</protein>
<proteinExistence type="predicted"/>
<feature type="compositionally biased region" description="Pro residues" evidence="1">
    <location>
        <begin position="453"/>
        <end position="483"/>
    </location>
</feature>
<sequence>MPSYTIASITDTPALDVVGRRLALESGGRLWATYSKKPSGYTYQQVYCAYSDDDGQTWTETQVTDTDTDHHFFPIIAIDSDDDIHIAYTASGRGAFPNSRSLLYMKRTSGSWGSEEEIALKDVINPGQNRASLAIDSADDVHVVWDGQGWSPNTGEFSINYRKRTSGSWGTVETIANESSDQKGASIALDSSDDVHVVWYGKGWGVNTTINNIQYRKRTTSWQTQEAITDVADSQTDSAIALDSSDDVHVVWVGTDAFYRKRTTSWQTQENITNDVTISPDFLSIALTKSDIIYMIYTSGSPTYTYLRRRTTVWSDAMLINEGVANSYTSLLWARHPTVSTIRTNVPNNAYAIWEDEGSKVLFGSLSVFPTAATTRITGLIHRYWPGHFRLECILGGGLSGDFSSGGRVELRPPLFWPGLQTKEGLRDFFGGAELPFPRFPEMDIPEDEVEPKPGPGPGGPGRPDPGGPKVPHPPERPQPGGPKGPDLPDIPLPSV</sequence>
<organism evidence="2">
    <name type="scientific">marine sediment metagenome</name>
    <dbReference type="NCBI Taxonomy" id="412755"/>
    <lineage>
        <taxon>unclassified sequences</taxon>
        <taxon>metagenomes</taxon>
        <taxon>ecological metagenomes</taxon>
    </lineage>
</organism>
<evidence type="ECO:0000313" key="2">
    <source>
        <dbReference type="EMBL" id="KKN70385.1"/>
    </source>
</evidence>
<dbReference type="CDD" id="cd15482">
    <property type="entry name" value="Sialidase_non-viral"/>
    <property type="match status" value="1"/>
</dbReference>